<feature type="compositionally biased region" description="Basic and acidic residues" evidence="1">
    <location>
        <begin position="389"/>
        <end position="399"/>
    </location>
</feature>
<comment type="caution">
    <text evidence="3">The sequence shown here is derived from an EMBL/GenBank/DDBJ whole genome shotgun (WGS) entry which is preliminary data.</text>
</comment>
<dbReference type="PANTHER" id="PTHR12210">
    <property type="entry name" value="DULLARD PROTEIN PHOSPHATASE"/>
    <property type="match status" value="1"/>
</dbReference>
<feature type="compositionally biased region" description="Basic residues" evidence="1">
    <location>
        <begin position="685"/>
        <end position="694"/>
    </location>
</feature>
<dbReference type="Pfam" id="PF03031">
    <property type="entry name" value="NIF"/>
    <property type="match status" value="1"/>
</dbReference>
<reference evidence="3" key="1">
    <citation type="submission" date="2023-07" db="EMBL/GenBank/DDBJ databases">
        <authorList>
            <consortium name="AG Swart"/>
            <person name="Singh M."/>
            <person name="Singh A."/>
            <person name="Seah K."/>
            <person name="Emmerich C."/>
        </authorList>
    </citation>
    <scope>NUCLEOTIDE SEQUENCE</scope>
    <source>
        <strain evidence="3">DP1</strain>
    </source>
</reference>
<evidence type="ECO:0000313" key="3">
    <source>
        <dbReference type="EMBL" id="CAI2384763.1"/>
    </source>
</evidence>
<dbReference type="GO" id="GO:0016791">
    <property type="term" value="F:phosphatase activity"/>
    <property type="evidence" value="ECO:0007669"/>
    <property type="project" value="InterPro"/>
</dbReference>
<keyword evidence="4" id="KW-1185">Reference proteome</keyword>
<dbReference type="Gene3D" id="3.40.50.1000">
    <property type="entry name" value="HAD superfamily/HAD-like"/>
    <property type="match status" value="1"/>
</dbReference>
<dbReference type="FunFam" id="3.40.50.1000:FF:000093">
    <property type="entry name" value="NLI interacting factor-like phosphatase family protein"/>
    <property type="match status" value="1"/>
</dbReference>
<name>A0AAD1Y3Q0_EUPCR</name>
<dbReference type="Proteomes" id="UP001295684">
    <property type="component" value="Unassembled WGS sequence"/>
</dbReference>
<dbReference type="AlphaFoldDB" id="A0AAD1Y3Q0"/>
<feature type="compositionally biased region" description="Polar residues" evidence="1">
    <location>
        <begin position="526"/>
        <end position="537"/>
    </location>
</feature>
<evidence type="ECO:0000256" key="1">
    <source>
        <dbReference type="SAM" id="MobiDB-lite"/>
    </source>
</evidence>
<dbReference type="EMBL" id="CAMPGE010027104">
    <property type="protein sequence ID" value="CAI2384763.1"/>
    <property type="molecule type" value="Genomic_DNA"/>
</dbReference>
<sequence>MSKLPKRVSAESGKRRDKLIQIHGEALDFLDEDEAIKTYSIDKKKKVIQKSNNYHTTKNIEIENEERRKRAMMSIITQVQKNSVPPVRTQYSSYYGTNRSRQLGNKVRATSITKKVLGERPQVKYSKFMKNNFNKPGLKTLLIDLDETLVHSSFTPVPNPDFILQVEIEGKMCSVYVLVRPGAKEFLEELAPFYEMVIYTASLSKYADPLMDILDPKGICTARLFREHCTFYNNIFVKDLSKIDRDPKDLLIIDNSPNSYLFQPESALPIVSWYEDMDDTILYEYIPILQGLSIIDDVRDALAAFVYPNEPVEYDRIDVSRGIDLLERYIARAKEGLLPEYEVKSKTRVFSEPRNFQNHLEQDGMNDSEPLKPFNTDHENSNSQLHNSAEIKKGGELSKEIINNWTRSEDEKPKEEEKKKIKSSSRPKSGKPSPMKMESKVDRIYLTNDSHFNNNLTAKNNQSSNRTTMFRSYNNKPHNSKINGIQSGNHTQPHQRNIKKAMMGHTKNNISSDMYRIYGINKPETTHNSTQNTPKSTSSKRDTSNLKNKFGIRVNNLMLSNRVPQTNGPGNRSVSPNRIAWHDPADKEMFSQQKKTNIVDVLKYQARTNLKNLGKDMKSMISRRKKPTPKNKRFKYHAKPELGVYQPSPFARNTNQMEGVKGMGYGKGTNSFSRPINRLAKNRTFSRKQSKKRYKDGDRSGIENYLKGVRGDGPIKATNSKRGKRRVKRILQNSGIPDAFLEE</sequence>
<evidence type="ECO:0000259" key="2">
    <source>
        <dbReference type="PROSITE" id="PS50969"/>
    </source>
</evidence>
<dbReference type="NCBIfam" id="TIGR02251">
    <property type="entry name" value="HIF-SF_euk"/>
    <property type="match status" value="1"/>
</dbReference>
<dbReference type="SMART" id="SM00577">
    <property type="entry name" value="CPDc"/>
    <property type="match status" value="1"/>
</dbReference>
<feature type="compositionally biased region" description="Basic residues" evidence="1">
    <location>
        <begin position="420"/>
        <end position="429"/>
    </location>
</feature>
<feature type="region of interest" description="Disordered" evidence="1">
    <location>
        <begin position="685"/>
        <end position="743"/>
    </location>
</feature>
<dbReference type="InterPro" id="IPR023214">
    <property type="entry name" value="HAD_sf"/>
</dbReference>
<dbReference type="InterPro" id="IPR011948">
    <property type="entry name" value="Dullard_phosphatase"/>
</dbReference>
<protein>
    <recommendedName>
        <fullName evidence="2">FCP1 homology domain-containing protein</fullName>
    </recommendedName>
</protein>
<feature type="compositionally biased region" description="Basic and acidic residues" evidence="1">
    <location>
        <begin position="407"/>
        <end position="419"/>
    </location>
</feature>
<organism evidence="3 4">
    <name type="scientific">Euplotes crassus</name>
    <dbReference type="NCBI Taxonomy" id="5936"/>
    <lineage>
        <taxon>Eukaryota</taxon>
        <taxon>Sar</taxon>
        <taxon>Alveolata</taxon>
        <taxon>Ciliophora</taxon>
        <taxon>Intramacronucleata</taxon>
        <taxon>Spirotrichea</taxon>
        <taxon>Hypotrichia</taxon>
        <taxon>Euplotida</taxon>
        <taxon>Euplotidae</taxon>
        <taxon>Moneuplotes</taxon>
    </lineage>
</organism>
<feature type="region of interest" description="Disordered" evidence="1">
    <location>
        <begin position="451"/>
        <end position="495"/>
    </location>
</feature>
<dbReference type="PROSITE" id="PS50969">
    <property type="entry name" value="FCP1"/>
    <property type="match status" value="1"/>
</dbReference>
<feature type="domain" description="FCP1 homology" evidence="2">
    <location>
        <begin position="134"/>
        <end position="292"/>
    </location>
</feature>
<feature type="region of interest" description="Disordered" evidence="1">
    <location>
        <begin position="522"/>
        <end position="545"/>
    </location>
</feature>
<dbReference type="CDD" id="cd07521">
    <property type="entry name" value="HAD_FCP1-like"/>
    <property type="match status" value="1"/>
</dbReference>
<feature type="region of interest" description="Disordered" evidence="1">
    <location>
        <begin position="359"/>
        <end position="438"/>
    </location>
</feature>
<dbReference type="InterPro" id="IPR036412">
    <property type="entry name" value="HAD-like_sf"/>
</dbReference>
<dbReference type="InterPro" id="IPR050365">
    <property type="entry name" value="TIM50"/>
</dbReference>
<gene>
    <name evidence="3" type="ORF">ECRASSUSDP1_LOCUS26298</name>
</gene>
<accession>A0AAD1Y3Q0</accession>
<dbReference type="SUPFAM" id="SSF56784">
    <property type="entry name" value="HAD-like"/>
    <property type="match status" value="1"/>
</dbReference>
<feature type="compositionally biased region" description="Basic residues" evidence="1">
    <location>
        <begin position="719"/>
        <end position="729"/>
    </location>
</feature>
<proteinExistence type="predicted"/>
<evidence type="ECO:0000313" key="4">
    <source>
        <dbReference type="Proteomes" id="UP001295684"/>
    </source>
</evidence>
<dbReference type="InterPro" id="IPR004274">
    <property type="entry name" value="FCP1_dom"/>
</dbReference>